<dbReference type="HOGENOM" id="CLU_1396496_0_0_1"/>
<keyword evidence="3" id="KW-1185">Reference proteome</keyword>
<reference evidence="2 3" key="1">
    <citation type="journal article" date="2012" name="New Phytol.">
        <title>Insight into trade-off between wood decay and parasitism from the genome of a fungal forest pathogen.</title>
        <authorList>
            <person name="Olson A."/>
            <person name="Aerts A."/>
            <person name="Asiegbu F."/>
            <person name="Belbahri L."/>
            <person name="Bouzid O."/>
            <person name="Broberg A."/>
            <person name="Canback B."/>
            <person name="Coutinho P.M."/>
            <person name="Cullen D."/>
            <person name="Dalman K."/>
            <person name="Deflorio G."/>
            <person name="van Diepen L.T."/>
            <person name="Dunand C."/>
            <person name="Duplessis S."/>
            <person name="Durling M."/>
            <person name="Gonthier P."/>
            <person name="Grimwood J."/>
            <person name="Fossdal C.G."/>
            <person name="Hansson D."/>
            <person name="Henrissat B."/>
            <person name="Hietala A."/>
            <person name="Himmelstrand K."/>
            <person name="Hoffmeister D."/>
            <person name="Hogberg N."/>
            <person name="James T.Y."/>
            <person name="Karlsson M."/>
            <person name="Kohler A."/>
            <person name="Kues U."/>
            <person name="Lee Y.H."/>
            <person name="Lin Y.C."/>
            <person name="Lind M."/>
            <person name="Lindquist E."/>
            <person name="Lombard V."/>
            <person name="Lucas S."/>
            <person name="Lunden K."/>
            <person name="Morin E."/>
            <person name="Murat C."/>
            <person name="Park J."/>
            <person name="Raffaello T."/>
            <person name="Rouze P."/>
            <person name="Salamov A."/>
            <person name="Schmutz J."/>
            <person name="Solheim H."/>
            <person name="Stahlberg J."/>
            <person name="Velez H."/>
            <person name="de Vries R.P."/>
            <person name="Wiebenga A."/>
            <person name="Woodward S."/>
            <person name="Yakovlev I."/>
            <person name="Garbelotto M."/>
            <person name="Martin F."/>
            <person name="Grigoriev I.V."/>
            <person name="Stenlid J."/>
        </authorList>
    </citation>
    <scope>NUCLEOTIDE SEQUENCE [LARGE SCALE GENOMIC DNA]</scope>
    <source>
        <strain evidence="2 3">TC 32-1</strain>
    </source>
</reference>
<name>W4JMQ8_HETIT</name>
<dbReference type="AlphaFoldDB" id="W4JMQ8"/>
<evidence type="ECO:0000313" key="3">
    <source>
        <dbReference type="Proteomes" id="UP000030671"/>
    </source>
</evidence>
<accession>W4JMQ8</accession>
<feature type="region of interest" description="Disordered" evidence="1">
    <location>
        <begin position="1"/>
        <end position="99"/>
    </location>
</feature>
<dbReference type="InParanoid" id="W4JMQ8"/>
<dbReference type="GeneID" id="20675480"/>
<dbReference type="KEGG" id="hir:HETIRDRAFT_442721"/>
<dbReference type="Proteomes" id="UP000030671">
    <property type="component" value="Unassembled WGS sequence"/>
</dbReference>
<proteinExistence type="predicted"/>
<dbReference type="RefSeq" id="XP_009553280.1">
    <property type="nucleotide sequence ID" value="XM_009554985.1"/>
</dbReference>
<gene>
    <name evidence="2" type="ORF">HETIRDRAFT_442721</name>
</gene>
<organism evidence="2 3">
    <name type="scientific">Heterobasidion irregulare (strain TC 32-1)</name>
    <dbReference type="NCBI Taxonomy" id="747525"/>
    <lineage>
        <taxon>Eukaryota</taxon>
        <taxon>Fungi</taxon>
        <taxon>Dikarya</taxon>
        <taxon>Basidiomycota</taxon>
        <taxon>Agaricomycotina</taxon>
        <taxon>Agaricomycetes</taxon>
        <taxon>Russulales</taxon>
        <taxon>Bondarzewiaceae</taxon>
        <taxon>Heterobasidion</taxon>
        <taxon>Heterobasidion annosum species complex</taxon>
    </lineage>
</organism>
<evidence type="ECO:0000256" key="1">
    <source>
        <dbReference type="SAM" id="MobiDB-lite"/>
    </source>
</evidence>
<protein>
    <submittedName>
        <fullName evidence="2">Uncharacterized protein</fullName>
    </submittedName>
</protein>
<feature type="compositionally biased region" description="Basic residues" evidence="1">
    <location>
        <begin position="84"/>
        <end position="96"/>
    </location>
</feature>
<sequence length="195" mass="22237">MITMIHPQSIRNPSASIAPDPEPIGERSTTQRHAHGSGPTRSASHPPTRHPRPLILARHSRETRARARIKSPSVHAQRLARDFRARRRRRRRHSAARRGDADAFRGVDYIDTRGALRRVSRRFESAPVTPEVPGDPTPANPVMLGLMKTCSQAHTEPRARKRAAPNEFKETRRLIDDITRRMVERPMEHICTSER</sequence>
<evidence type="ECO:0000313" key="2">
    <source>
        <dbReference type="EMBL" id="ETW74803.1"/>
    </source>
</evidence>
<dbReference type="EMBL" id="KI925467">
    <property type="protein sequence ID" value="ETW74803.1"/>
    <property type="molecule type" value="Genomic_DNA"/>
</dbReference>